<protein>
    <submittedName>
        <fullName evidence="2">Copper amine oxidase-like protein</fullName>
    </submittedName>
</protein>
<dbReference type="EMBL" id="CP003326">
    <property type="protein sequence ID" value="AFS77936.1"/>
    <property type="molecule type" value="Genomic_DNA"/>
</dbReference>
<organism evidence="2 3">
    <name type="scientific">Gottschalkia acidurici (strain ATCC 7906 / DSM 604 / BCRC 14475 / CIP 104303 / KCTC 5404 / NCIMB 10678 / 9a)</name>
    <name type="common">Clostridium acidurici</name>
    <dbReference type="NCBI Taxonomy" id="1128398"/>
    <lineage>
        <taxon>Bacteria</taxon>
        <taxon>Bacillati</taxon>
        <taxon>Bacillota</taxon>
        <taxon>Tissierellia</taxon>
        <taxon>Tissierellales</taxon>
        <taxon>Gottschalkiaceae</taxon>
        <taxon>Gottschalkia</taxon>
    </lineage>
</organism>
<evidence type="ECO:0000259" key="1">
    <source>
        <dbReference type="Pfam" id="PF07833"/>
    </source>
</evidence>
<accession>K0B003</accession>
<gene>
    <name evidence="2" type="ordered locus">Curi_c08660</name>
</gene>
<dbReference type="AlphaFoldDB" id="K0B003"/>
<dbReference type="SUPFAM" id="SSF55383">
    <property type="entry name" value="Copper amine oxidase, domain N"/>
    <property type="match status" value="1"/>
</dbReference>
<evidence type="ECO:0000313" key="2">
    <source>
        <dbReference type="EMBL" id="AFS77936.1"/>
    </source>
</evidence>
<dbReference type="STRING" id="1128398.Curi_c08660"/>
<dbReference type="eggNOG" id="COG4632">
    <property type="taxonomic scope" value="Bacteria"/>
</dbReference>
<keyword evidence="3" id="KW-1185">Reference proteome</keyword>
<evidence type="ECO:0000313" key="3">
    <source>
        <dbReference type="Proteomes" id="UP000006094"/>
    </source>
</evidence>
<dbReference type="RefSeq" id="WP_014967073.1">
    <property type="nucleotide sequence ID" value="NC_018664.1"/>
</dbReference>
<dbReference type="KEGG" id="cad:Curi_c08660"/>
<proteinExistence type="predicted"/>
<dbReference type="Pfam" id="PF07833">
    <property type="entry name" value="Cu_amine_oxidN1"/>
    <property type="match status" value="1"/>
</dbReference>
<dbReference type="Gene3D" id="3.30.457.10">
    <property type="entry name" value="Copper amine oxidase-like, N-terminal domain"/>
    <property type="match status" value="1"/>
</dbReference>
<reference evidence="2 3" key="1">
    <citation type="journal article" date="2012" name="PLoS ONE">
        <title>The purine-utilizing bacterium Clostridium acidurici 9a: a genome-guided metabolic reconsideration.</title>
        <authorList>
            <person name="Hartwich K."/>
            <person name="Poehlein A."/>
            <person name="Daniel R."/>
        </authorList>
    </citation>
    <scope>NUCLEOTIDE SEQUENCE [LARGE SCALE GENOMIC DNA]</scope>
    <source>
        <strain evidence="3">ATCC 7906 / DSM 604 / BCRC 14475 / CIP 104303 / KCTC 5404 / NCIMB 10678 / 9a</strain>
    </source>
</reference>
<dbReference type="InterPro" id="IPR036582">
    <property type="entry name" value="Mao_N_sf"/>
</dbReference>
<dbReference type="Proteomes" id="UP000006094">
    <property type="component" value="Chromosome"/>
</dbReference>
<dbReference type="InterPro" id="IPR012854">
    <property type="entry name" value="Cu_amine_oxidase-like_N"/>
</dbReference>
<sequence>MSRVISIFIITILLMVSVPSYAIEESNIITIIDGELVEGGNESILKDSRLIVPLRIISEKLGYDVHWDSETATVKIENAENILQIGIGKKEAIFNGKILTIDVKPFIKNNITYVPLRFISEVFNREVSWDNNNRVAIVGDYTTKGYLEEENYFKYESLENGFSLKIPSELKDKLIIKESKNRVIFYDAYSHGDKTKDEGGLLFRVSKTYSPQVLDIIPGYLLNYDSGVYYIAEFASDVQYDPEDEVTSENYLELLNASRNLLRSFVVE</sequence>
<dbReference type="HOGENOM" id="CLU_1021722_0_0_9"/>
<name>K0B003_GOTA9</name>
<feature type="domain" description="Copper amine oxidase-like N-terminal" evidence="1">
    <location>
        <begin position="32"/>
        <end position="137"/>
    </location>
</feature>